<evidence type="ECO:0000256" key="2">
    <source>
        <dbReference type="HAMAP-Rule" id="MF_01940"/>
    </source>
</evidence>
<dbReference type="Proteomes" id="UP000598196">
    <property type="component" value="Unassembled WGS sequence"/>
</dbReference>
<name>A0A918DCJ9_9RHOB</name>
<dbReference type="EMBL" id="BMLP01000002">
    <property type="protein sequence ID" value="GGO30809.1"/>
    <property type="molecule type" value="Genomic_DNA"/>
</dbReference>
<organism evidence="3 4">
    <name type="scientific">Gemmobacter aquaticus</name>
    <dbReference type="NCBI Taxonomy" id="490185"/>
    <lineage>
        <taxon>Bacteria</taxon>
        <taxon>Pseudomonadati</taxon>
        <taxon>Pseudomonadota</taxon>
        <taxon>Alphaproteobacteria</taxon>
        <taxon>Rhodobacterales</taxon>
        <taxon>Paracoccaceae</taxon>
        <taxon>Gemmobacter</taxon>
    </lineage>
</organism>
<sequence length="180" mass="19682">MIRAFVAIPLPDEIRASLRLLQARLPMPATVDEADFHLTLVFLGEQPDHVLQDIHEGLSELRMPPFTLELAAVNSFGGAKPRVVWAGVAPSEALSRLQAKVAQVVVRAGVHAQAKGYAPHVTLARLHAPDPDTVARLSAAMAMRQDYRAGPWQVSEFALYASHSRSRGPKYEVLTSYPLS</sequence>
<accession>A0A918DCJ9</accession>
<dbReference type="NCBIfam" id="TIGR02258">
    <property type="entry name" value="2_5_ligase"/>
    <property type="match status" value="1"/>
</dbReference>
<comment type="function">
    <text evidence="2">Hydrolyzes RNA 2',3'-cyclic phosphodiester to an RNA 2'-phosphomonoester.</text>
</comment>
<dbReference type="PANTHER" id="PTHR35561">
    <property type="entry name" value="RNA 2',3'-CYCLIC PHOSPHODIESTERASE"/>
    <property type="match status" value="1"/>
</dbReference>
<proteinExistence type="inferred from homology"/>
<dbReference type="PANTHER" id="PTHR35561:SF1">
    <property type="entry name" value="RNA 2',3'-CYCLIC PHOSPHODIESTERASE"/>
    <property type="match status" value="1"/>
</dbReference>
<dbReference type="InterPro" id="IPR009097">
    <property type="entry name" value="Cyclic_Pdiesterase"/>
</dbReference>
<feature type="short sequence motif" description="HXTX 2" evidence="2">
    <location>
        <begin position="120"/>
        <end position="123"/>
    </location>
</feature>
<keyword evidence="1 2" id="KW-0378">Hydrolase</keyword>
<comment type="similarity">
    <text evidence="2">Belongs to the 2H phosphoesterase superfamily. ThpR family.</text>
</comment>
<dbReference type="HAMAP" id="MF_01940">
    <property type="entry name" value="RNA_CPDase"/>
    <property type="match status" value="1"/>
</dbReference>
<evidence type="ECO:0000256" key="1">
    <source>
        <dbReference type="ARBA" id="ARBA00022801"/>
    </source>
</evidence>
<protein>
    <recommendedName>
        <fullName evidence="2">RNA 2',3'-cyclic phosphodiesterase</fullName>
        <shortName evidence="2">RNA 2',3'-CPDase</shortName>
        <ecNumber evidence="2">3.1.4.58</ecNumber>
    </recommendedName>
</protein>
<dbReference type="Pfam" id="PF13563">
    <property type="entry name" value="2_5_RNA_ligase2"/>
    <property type="match status" value="1"/>
</dbReference>
<keyword evidence="4" id="KW-1185">Reference proteome</keyword>
<feature type="short sequence motif" description="HXTX 1" evidence="2">
    <location>
        <begin position="37"/>
        <end position="40"/>
    </location>
</feature>
<feature type="active site" description="Proton donor" evidence="2">
    <location>
        <position position="37"/>
    </location>
</feature>
<comment type="caution">
    <text evidence="3">The sequence shown here is derived from an EMBL/GenBank/DDBJ whole genome shotgun (WGS) entry which is preliminary data.</text>
</comment>
<dbReference type="InterPro" id="IPR004175">
    <property type="entry name" value="RNA_CPDase"/>
</dbReference>
<feature type="active site" description="Proton acceptor" evidence="2">
    <location>
        <position position="120"/>
    </location>
</feature>
<gene>
    <name evidence="3" type="ORF">GCM10010991_16060</name>
</gene>
<dbReference type="SUPFAM" id="SSF55144">
    <property type="entry name" value="LigT-like"/>
    <property type="match status" value="1"/>
</dbReference>
<dbReference type="RefSeq" id="WP_146286575.1">
    <property type="nucleotide sequence ID" value="NZ_BMLP01000002.1"/>
</dbReference>
<reference evidence="3 4" key="1">
    <citation type="journal article" date="2014" name="Int. J. Syst. Evol. Microbiol.">
        <title>Complete genome sequence of Corynebacterium casei LMG S-19264T (=DSM 44701T), isolated from a smear-ripened cheese.</title>
        <authorList>
            <consortium name="US DOE Joint Genome Institute (JGI-PGF)"/>
            <person name="Walter F."/>
            <person name="Albersmeier A."/>
            <person name="Kalinowski J."/>
            <person name="Ruckert C."/>
        </authorList>
    </citation>
    <scope>NUCLEOTIDE SEQUENCE [LARGE SCALE GENOMIC DNA]</scope>
    <source>
        <strain evidence="3 4">CGMCC 1.7029</strain>
    </source>
</reference>
<dbReference type="GO" id="GO:0008664">
    <property type="term" value="F:RNA 2',3'-cyclic 3'-phosphodiesterase activity"/>
    <property type="evidence" value="ECO:0007669"/>
    <property type="project" value="UniProtKB-EC"/>
</dbReference>
<comment type="catalytic activity">
    <reaction evidence="2">
        <text>a 3'-end 2',3'-cyclophospho-ribonucleotide-RNA + H2O = a 3'-end 2'-phospho-ribonucleotide-RNA + H(+)</text>
        <dbReference type="Rhea" id="RHEA:11828"/>
        <dbReference type="Rhea" id="RHEA-COMP:10464"/>
        <dbReference type="Rhea" id="RHEA-COMP:17353"/>
        <dbReference type="ChEBI" id="CHEBI:15377"/>
        <dbReference type="ChEBI" id="CHEBI:15378"/>
        <dbReference type="ChEBI" id="CHEBI:83064"/>
        <dbReference type="ChEBI" id="CHEBI:173113"/>
        <dbReference type="EC" id="3.1.4.58"/>
    </reaction>
</comment>
<dbReference type="OrthoDB" id="9793819at2"/>
<dbReference type="AlphaFoldDB" id="A0A918DCJ9"/>
<dbReference type="Gene3D" id="3.90.1140.10">
    <property type="entry name" value="Cyclic phosphodiesterase"/>
    <property type="match status" value="1"/>
</dbReference>
<evidence type="ECO:0000313" key="4">
    <source>
        <dbReference type="Proteomes" id="UP000598196"/>
    </source>
</evidence>
<dbReference type="EC" id="3.1.4.58" evidence="2"/>
<evidence type="ECO:0000313" key="3">
    <source>
        <dbReference type="EMBL" id="GGO30809.1"/>
    </source>
</evidence>
<dbReference type="GO" id="GO:0004113">
    <property type="term" value="F:2',3'-cyclic-nucleotide 3'-phosphodiesterase activity"/>
    <property type="evidence" value="ECO:0007669"/>
    <property type="project" value="InterPro"/>
</dbReference>